<evidence type="ECO:0000256" key="2">
    <source>
        <dbReference type="SAM" id="Phobius"/>
    </source>
</evidence>
<dbReference type="EMBL" id="KZ851848">
    <property type="protein sequence ID" value="RDK45116.1"/>
    <property type="molecule type" value="Genomic_DNA"/>
</dbReference>
<dbReference type="Proteomes" id="UP000254937">
    <property type="component" value="Unassembled WGS sequence"/>
</dbReference>
<sequence length="423" mass="45655">MGLAGENLDAVHHHRHQRQEGGADPPSFCGILSGPNAGWKEHGSIRPARAADSHAPNLSDGKSFACLMPYGMDYSTILIMIAISYDVVLSSFTRAFFLSLPSLPATLLPITSSAVVPRSASTNRSPNGAAVPSFKGLQPDHPRSVLSLPLLDVTPKPHLTRKAEPTPHCRKELDAVAHWRSPSWLTGGESRWVGGMGPGPKSDAFRVSNRRVMPFSPSALNTNYGPRCSLVRFQRKPRRTFSPLIAVTLSIIPVHATLSVIIRVTAKGKKNTARHETNTSIWVDPHRLQMGRFPVCGGGGCHPTDSDSGSCGKYYERGLGIDSVLGLFRRGTKGRIPTWSTSWRPFCRVADFLSSLPVRVKLKLGTSPAASPSCSLKQLPATSFPPLILSLLPALPSTASIDGVRTSSNWPGTQSPTAHRHLK</sequence>
<organism evidence="3 4">
    <name type="scientific">Aspergillus phoenicis ATCC 13157</name>
    <dbReference type="NCBI Taxonomy" id="1353007"/>
    <lineage>
        <taxon>Eukaryota</taxon>
        <taxon>Fungi</taxon>
        <taxon>Dikarya</taxon>
        <taxon>Ascomycota</taxon>
        <taxon>Pezizomycotina</taxon>
        <taxon>Eurotiomycetes</taxon>
        <taxon>Eurotiomycetidae</taxon>
        <taxon>Eurotiales</taxon>
        <taxon>Aspergillaceae</taxon>
        <taxon>Aspergillus</taxon>
    </lineage>
</organism>
<evidence type="ECO:0000256" key="1">
    <source>
        <dbReference type="SAM" id="MobiDB-lite"/>
    </source>
</evidence>
<feature type="region of interest" description="Disordered" evidence="1">
    <location>
        <begin position="404"/>
        <end position="423"/>
    </location>
</feature>
<gene>
    <name evidence="3" type="ORF">M752DRAFT_263936</name>
</gene>
<keyword evidence="2" id="KW-0812">Transmembrane</keyword>
<reference evidence="3 4" key="1">
    <citation type="submission" date="2018-07" db="EMBL/GenBank/DDBJ databases">
        <title>Section-level genome sequencing of Aspergillus section Nigri to investigate inter- and intra-species variation.</title>
        <authorList>
            <consortium name="DOE Joint Genome Institute"/>
            <person name="Vesth T.C."/>
            <person name="Nybo J.L."/>
            <person name="Theobald S."/>
            <person name="Frisvad J.C."/>
            <person name="Larsen T.O."/>
            <person name="Nielsen K.F."/>
            <person name="Hoof J.B."/>
            <person name="Brandl J."/>
            <person name="Salamov A."/>
            <person name="Riley R."/>
            <person name="Gladden J.M."/>
            <person name="Phatale P."/>
            <person name="Nielsen M.T."/>
            <person name="Lyhne E.K."/>
            <person name="Kogle M.E."/>
            <person name="Strasser K."/>
            <person name="McDonnell E."/>
            <person name="Barry K."/>
            <person name="Clum A."/>
            <person name="Chen C."/>
            <person name="Nolan M."/>
            <person name="Sandor L."/>
            <person name="Kuo A."/>
            <person name="Lipzen A."/>
            <person name="Hainaut M."/>
            <person name="Drula E."/>
            <person name="Tsang A."/>
            <person name="Magnuson J.K."/>
            <person name="Henrissat B."/>
            <person name="Wiebenga A."/>
            <person name="Simmons B.A."/>
            <person name="Makela M.R."/>
            <person name="De vries R.P."/>
            <person name="Grigoriev I.V."/>
            <person name="Mortensen U.H."/>
            <person name="Baker S.E."/>
            <person name="Andersen M.R."/>
        </authorList>
    </citation>
    <scope>NUCLEOTIDE SEQUENCE [LARGE SCALE GENOMIC DNA]</scope>
    <source>
        <strain evidence="3 4">ATCC 13157</strain>
    </source>
</reference>
<feature type="region of interest" description="Disordered" evidence="1">
    <location>
        <begin position="118"/>
        <end position="141"/>
    </location>
</feature>
<feature type="transmembrane region" description="Helical" evidence="2">
    <location>
        <begin position="241"/>
        <end position="262"/>
    </location>
</feature>
<proteinExistence type="predicted"/>
<keyword evidence="2" id="KW-1133">Transmembrane helix</keyword>
<keyword evidence="2" id="KW-0472">Membrane</keyword>
<evidence type="ECO:0000313" key="4">
    <source>
        <dbReference type="Proteomes" id="UP000254937"/>
    </source>
</evidence>
<evidence type="ECO:0000313" key="3">
    <source>
        <dbReference type="EMBL" id="RDK45116.1"/>
    </source>
</evidence>
<keyword evidence="4" id="KW-1185">Reference proteome</keyword>
<name>A0A370PSD0_ASPPH</name>
<protein>
    <submittedName>
        <fullName evidence="3">Uncharacterized protein</fullName>
    </submittedName>
</protein>
<feature type="region of interest" description="Disordered" evidence="1">
    <location>
        <begin position="1"/>
        <end position="27"/>
    </location>
</feature>
<dbReference type="AlphaFoldDB" id="A0A370PSD0"/>
<accession>A0A370PSD0</accession>
<feature type="compositionally biased region" description="Polar residues" evidence="1">
    <location>
        <begin position="405"/>
        <end position="417"/>
    </location>
</feature>